<sequence length="67" mass="7219">MRKGDNRPWSDHLHGWLATTKSLAREVDHGMALRVRGSRLQGGTRKGQPVAASSQGVALAARTVTRG</sequence>
<reference evidence="1 2" key="1">
    <citation type="journal article" date="2014" name="Agronomy (Basel)">
        <title>A Draft Genome Sequence for Ensete ventricosum, the Drought-Tolerant Tree Against Hunger.</title>
        <authorList>
            <person name="Harrison J."/>
            <person name="Moore K.A."/>
            <person name="Paszkiewicz K."/>
            <person name="Jones T."/>
            <person name="Grant M."/>
            <person name="Ambacheew D."/>
            <person name="Muzemil S."/>
            <person name="Studholme D.J."/>
        </authorList>
    </citation>
    <scope>NUCLEOTIDE SEQUENCE [LARGE SCALE GENOMIC DNA]</scope>
</reference>
<organism evidence="1 2">
    <name type="scientific">Ensete ventricosum</name>
    <name type="common">Abyssinian banana</name>
    <name type="synonym">Musa ensete</name>
    <dbReference type="NCBI Taxonomy" id="4639"/>
    <lineage>
        <taxon>Eukaryota</taxon>
        <taxon>Viridiplantae</taxon>
        <taxon>Streptophyta</taxon>
        <taxon>Embryophyta</taxon>
        <taxon>Tracheophyta</taxon>
        <taxon>Spermatophyta</taxon>
        <taxon>Magnoliopsida</taxon>
        <taxon>Liliopsida</taxon>
        <taxon>Zingiberales</taxon>
        <taxon>Musaceae</taxon>
        <taxon>Ensete</taxon>
    </lineage>
</organism>
<gene>
    <name evidence="1" type="ORF">B296_00036037</name>
</gene>
<evidence type="ECO:0000313" key="1">
    <source>
        <dbReference type="EMBL" id="RRT34670.1"/>
    </source>
</evidence>
<accession>A0A426X5F2</accession>
<comment type="caution">
    <text evidence="1">The sequence shown here is derived from an EMBL/GenBank/DDBJ whole genome shotgun (WGS) entry which is preliminary data.</text>
</comment>
<dbReference type="EMBL" id="AMZH03026312">
    <property type="protein sequence ID" value="RRT34670.1"/>
    <property type="molecule type" value="Genomic_DNA"/>
</dbReference>
<dbReference type="AlphaFoldDB" id="A0A426X5F2"/>
<protein>
    <submittedName>
        <fullName evidence="1">Uncharacterized protein</fullName>
    </submittedName>
</protein>
<evidence type="ECO:0000313" key="2">
    <source>
        <dbReference type="Proteomes" id="UP000287651"/>
    </source>
</evidence>
<dbReference type="Proteomes" id="UP000287651">
    <property type="component" value="Unassembled WGS sequence"/>
</dbReference>
<name>A0A426X5F2_ENSVE</name>
<proteinExistence type="predicted"/>